<protein>
    <submittedName>
        <fullName evidence="1">Uncharacterized protein</fullName>
    </submittedName>
</protein>
<proteinExistence type="predicted"/>
<dbReference type="EMBL" id="LAZR01053564">
    <property type="protein sequence ID" value="KKK80475.1"/>
    <property type="molecule type" value="Genomic_DNA"/>
</dbReference>
<organism evidence="1">
    <name type="scientific">marine sediment metagenome</name>
    <dbReference type="NCBI Taxonomy" id="412755"/>
    <lineage>
        <taxon>unclassified sequences</taxon>
        <taxon>metagenomes</taxon>
        <taxon>ecological metagenomes</taxon>
    </lineage>
</organism>
<gene>
    <name evidence="1" type="ORF">LCGC14_2823110</name>
</gene>
<evidence type="ECO:0000313" key="1">
    <source>
        <dbReference type="EMBL" id="KKK80475.1"/>
    </source>
</evidence>
<sequence length="104" mass="11616">MVYNNAKREKHTAKSLNEKYGNVAERLSTYFSLELSECSYEILGVTELSKETLTLAVPATASIQAVKAIPAKSNKGKLYKDFSKDVRYGAYKKGNSWDIVKFGL</sequence>
<comment type="caution">
    <text evidence="1">The sequence shown here is derived from an EMBL/GenBank/DDBJ whole genome shotgun (WGS) entry which is preliminary data.</text>
</comment>
<reference evidence="1" key="1">
    <citation type="journal article" date="2015" name="Nature">
        <title>Complex archaea that bridge the gap between prokaryotes and eukaryotes.</title>
        <authorList>
            <person name="Spang A."/>
            <person name="Saw J.H."/>
            <person name="Jorgensen S.L."/>
            <person name="Zaremba-Niedzwiedzka K."/>
            <person name="Martijn J."/>
            <person name="Lind A.E."/>
            <person name="van Eijk R."/>
            <person name="Schleper C."/>
            <person name="Guy L."/>
            <person name="Ettema T.J."/>
        </authorList>
    </citation>
    <scope>NUCLEOTIDE SEQUENCE</scope>
</reference>
<accession>A0A0F8Z353</accession>
<dbReference type="AlphaFoldDB" id="A0A0F8Z353"/>
<name>A0A0F8Z353_9ZZZZ</name>